<evidence type="ECO:0000256" key="1">
    <source>
        <dbReference type="ARBA" id="ARBA00001971"/>
    </source>
</evidence>
<dbReference type="CDD" id="cd11041">
    <property type="entry name" value="CYP503A1-like"/>
    <property type="match status" value="1"/>
</dbReference>
<dbReference type="Proteomes" id="UP000243723">
    <property type="component" value="Unassembled WGS sequence"/>
</dbReference>
<protein>
    <submittedName>
        <fullName evidence="10">Ent-kaurene oxidase</fullName>
    </submittedName>
</protein>
<gene>
    <name evidence="10" type="ORF">B9Z65_5113</name>
</gene>
<feature type="binding site" description="axial binding residue" evidence="8">
    <location>
        <position position="334"/>
    </location>
    <ligand>
        <name>heme</name>
        <dbReference type="ChEBI" id="CHEBI:30413"/>
    </ligand>
    <ligandPart>
        <name>Fe</name>
        <dbReference type="ChEBI" id="CHEBI:18248"/>
    </ligandPart>
</feature>
<dbReference type="InterPro" id="IPR017972">
    <property type="entry name" value="Cyt_P450_CS"/>
</dbReference>
<keyword evidence="6 8" id="KW-0408">Iron</keyword>
<evidence type="ECO:0000256" key="9">
    <source>
        <dbReference type="RuleBase" id="RU000461"/>
    </source>
</evidence>
<dbReference type="GO" id="GO:0004497">
    <property type="term" value="F:monooxygenase activity"/>
    <property type="evidence" value="ECO:0007669"/>
    <property type="project" value="UniProtKB-KW"/>
</dbReference>
<dbReference type="OrthoDB" id="1844152at2759"/>
<name>A0A2P7ZD36_9PEZI</name>
<dbReference type="InterPro" id="IPR036396">
    <property type="entry name" value="Cyt_P450_sf"/>
</dbReference>
<dbReference type="PRINTS" id="PR00465">
    <property type="entry name" value="EP450IV"/>
</dbReference>
<dbReference type="GO" id="GO:0020037">
    <property type="term" value="F:heme binding"/>
    <property type="evidence" value="ECO:0007669"/>
    <property type="project" value="InterPro"/>
</dbReference>
<dbReference type="SUPFAM" id="SSF48264">
    <property type="entry name" value="Cytochrome P450"/>
    <property type="match status" value="1"/>
</dbReference>
<dbReference type="PANTHER" id="PTHR46206">
    <property type="entry name" value="CYTOCHROME P450"/>
    <property type="match status" value="1"/>
</dbReference>
<dbReference type="Pfam" id="PF00067">
    <property type="entry name" value="p450"/>
    <property type="match status" value="1"/>
</dbReference>
<comment type="similarity">
    <text evidence="2 9">Belongs to the cytochrome P450 family.</text>
</comment>
<evidence type="ECO:0000313" key="11">
    <source>
        <dbReference type="Proteomes" id="UP000243723"/>
    </source>
</evidence>
<evidence type="ECO:0000256" key="6">
    <source>
        <dbReference type="ARBA" id="ARBA00023004"/>
    </source>
</evidence>
<keyword evidence="3 8" id="KW-0349">Heme</keyword>
<proteinExistence type="inferred from homology"/>
<dbReference type="AlphaFoldDB" id="A0A2P7ZD36"/>
<reference evidence="10 11" key="1">
    <citation type="submission" date="2017-05" db="EMBL/GenBank/DDBJ databases">
        <title>Draft genome sequence of Elsinoe australis.</title>
        <authorList>
            <person name="Cheng Q."/>
        </authorList>
    </citation>
    <scope>NUCLEOTIDE SEQUENCE [LARGE SCALE GENOMIC DNA]</scope>
    <source>
        <strain evidence="10 11">NL1</strain>
    </source>
</reference>
<organism evidence="10 11">
    <name type="scientific">Elsinoe australis</name>
    <dbReference type="NCBI Taxonomy" id="40998"/>
    <lineage>
        <taxon>Eukaryota</taxon>
        <taxon>Fungi</taxon>
        <taxon>Dikarya</taxon>
        <taxon>Ascomycota</taxon>
        <taxon>Pezizomycotina</taxon>
        <taxon>Dothideomycetes</taxon>
        <taxon>Dothideomycetidae</taxon>
        <taxon>Myriangiales</taxon>
        <taxon>Elsinoaceae</taxon>
        <taxon>Elsinoe</taxon>
    </lineage>
</organism>
<comment type="caution">
    <text evidence="10">The sequence shown here is derived from an EMBL/GenBank/DDBJ whole genome shotgun (WGS) entry which is preliminary data.</text>
</comment>
<comment type="cofactor">
    <cofactor evidence="1 8">
        <name>heme</name>
        <dbReference type="ChEBI" id="CHEBI:30413"/>
    </cofactor>
</comment>
<keyword evidence="4 8" id="KW-0479">Metal-binding</keyword>
<evidence type="ECO:0000256" key="8">
    <source>
        <dbReference type="PIRSR" id="PIRSR602403-1"/>
    </source>
</evidence>
<dbReference type="InterPro" id="IPR002403">
    <property type="entry name" value="Cyt_P450_E_grp-IV"/>
</dbReference>
<evidence type="ECO:0000256" key="4">
    <source>
        <dbReference type="ARBA" id="ARBA00022723"/>
    </source>
</evidence>
<keyword evidence="7 9" id="KW-0503">Monooxygenase</keyword>
<dbReference type="Gene3D" id="1.10.630.10">
    <property type="entry name" value="Cytochrome P450"/>
    <property type="match status" value="1"/>
</dbReference>
<dbReference type="PROSITE" id="PS00086">
    <property type="entry name" value="CYTOCHROME_P450"/>
    <property type="match status" value="1"/>
</dbReference>
<sequence length="395" mass="43908">MCLKYTSPGPSIKSMLDFTVLRHDLTRNLNRLQAQVFDEVCAATDEAFGSSTDEWSDVCLNDAMLAIATRCANHVFVGPQLCRDKIYQSVLRTYLSTLAITIAAIYFSPEWIRPLLGPIFAAPANLIGWWLKRYVVSTSLANQKPDTFTALHWTLTAAASKKQLSDQEVRLLAGKVIIFNLFALSTVASNMTNTLFDLLSHPKADCLIEELRQESLDVFPRLVAEPIAIRDMVKADSVFRETLRFNPLDNRTGAREVVQEGGLITPDGTYLPRGTRVTIAVGYAMRDPKFAGIDSPEHYDPFRFAKSQGPASKRPGMTNVSDSFLSFGLGKHACPGRFFAGQEMKMLLGHLLINYEIETLKERPKDKPFASVAVPDGKATIRVRRRKVAAVEDSS</sequence>
<keyword evidence="5 9" id="KW-0560">Oxidoreductase</keyword>
<dbReference type="STRING" id="40998.A0A2P7ZD36"/>
<evidence type="ECO:0000256" key="5">
    <source>
        <dbReference type="ARBA" id="ARBA00023002"/>
    </source>
</evidence>
<evidence type="ECO:0000256" key="2">
    <source>
        <dbReference type="ARBA" id="ARBA00010617"/>
    </source>
</evidence>
<dbReference type="GO" id="GO:0016705">
    <property type="term" value="F:oxidoreductase activity, acting on paired donors, with incorporation or reduction of molecular oxygen"/>
    <property type="evidence" value="ECO:0007669"/>
    <property type="project" value="InterPro"/>
</dbReference>
<dbReference type="InterPro" id="IPR001128">
    <property type="entry name" value="Cyt_P450"/>
</dbReference>
<dbReference type="EMBL" id="NHZQ01000236">
    <property type="protein sequence ID" value="PSK46145.1"/>
    <property type="molecule type" value="Genomic_DNA"/>
</dbReference>
<keyword evidence="11" id="KW-1185">Reference proteome</keyword>
<dbReference type="GO" id="GO:0005506">
    <property type="term" value="F:iron ion binding"/>
    <property type="evidence" value="ECO:0007669"/>
    <property type="project" value="InterPro"/>
</dbReference>
<evidence type="ECO:0000256" key="7">
    <source>
        <dbReference type="ARBA" id="ARBA00023033"/>
    </source>
</evidence>
<dbReference type="PANTHER" id="PTHR46206:SF1">
    <property type="entry name" value="P450, PUTATIVE (EUROFUNG)-RELATED"/>
    <property type="match status" value="1"/>
</dbReference>
<accession>A0A2P7ZD36</accession>
<evidence type="ECO:0000256" key="3">
    <source>
        <dbReference type="ARBA" id="ARBA00022617"/>
    </source>
</evidence>
<evidence type="ECO:0000313" key="10">
    <source>
        <dbReference type="EMBL" id="PSK46145.1"/>
    </source>
</evidence>